<gene>
    <name evidence="1" type="ORF">7S3_12</name>
</gene>
<proteinExistence type="predicted"/>
<organism evidence="1">
    <name type="scientific">uncultured Caudovirales phage</name>
    <dbReference type="NCBI Taxonomy" id="2100421"/>
    <lineage>
        <taxon>Viruses</taxon>
        <taxon>Duplodnaviria</taxon>
        <taxon>Heunggongvirae</taxon>
        <taxon>Uroviricota</taxon>
        <taxon>Caudoviricetes</taxon>
        <taxon>Peduoviridae</taxon>
        <taxon>Maltschvirus</taxon>
        <taxon>Maltschvirus maltsch</taxon>
    </lineage>
</organism>
<protein>
    <submittedName>
        <fullName evidence="1">Uncharacterized protein</fullName>
    </submittedName>
</protein>
<accession>A0A2H4J278</accession>
<reference evidence="1" key="1">
    <citation type="submission" date="2017-06" db="EMBL/GenBank/DDBJ databases">
        <title>Novel phages from South African skin metaviromes.</title>
        <authorList>
            <person name="van Zyl L.J."/>
            <person name="Abrahams Y."/>
            <person name="Stander E.A."/>
            <person name="Kirby B.M."/>
            <person name="Clavaud C."/>
            <person name="Farcet C."/>
            <person name="Breton L."/>
            <person name="Trindade M.I."/>
        </authorList>
    </citation>
    <scope>NUCLEOTIDE SEQUENCE</scope>
</reference>
<dbReference type="EMBL" id="MF417887">
    <property type="protein sequence ID" value="ASN69190.1"/>
    <property type="molecule type" value="Genomic_DNA"/>
</dbReference>
<sequence>MDVVLVSPRGVEVRVGSAVERVNLEAQGYRVKQVRPELPKPVVKSDK</sequence>
<name>A0A2H4J278_9CAUD</name>
<evidence type="ECO:0000313" key="1">
    <source>
        <dbReference type="EMBL" id="ASN69190.1"/>
    </source>
</evidence>